<sequence length="167" mass="18079">MEGDLPYAYCDEDFTPTRGSRAVQCVDGGTKMTLKCKKGETTCSRPAVANSVSSPGDVPLHRVGDSVNFTCSQGFQLDGAPEIICGPDSQWHPQPPQCLPSPDKTSGCDMPLPVNNANIANRYIMKPSFHSGDEVLYVCDPGYVSVGGSSYRRCINGRWTPLTLRCE</sequence>
<name>A0ACB8VPI9_9TELE</name>
<organism evidence="1 2">
    <name type="scientific">Scortum barcoo</name>
    <name type="common">barcoo grunter</name>
    <dbReference type="NCBI Taxonomy" id="214431"/>
    <lineage>
        <taxon>Eukaryota</taxon>
        <taxon>Metazoa</taxon>
        <taxon>Chordata</taxon>
        <taxon>Craniata</taxon>
        <taxon>Vertebrata</taxon>
        <taxon>Euteleostomi</taxon>
        <taxon>Actinopterygii</taxon>
        <taxon>Neopterygii</taxon>
        <taxon>Teleostei</taxon>
        <taxon>Neoteleostei</taxon>
        <taxon>Acanthomorphata</taxon>
        <taxon>Eupercaria</taxon>
        <taxon>Centrarchiformes</taxon>
        <taxon>Terapontoidei</taxon>
        <taxon>Terapontidae</taxon>
        <taxon>Scortum</taxon>
    </lineage>
</organism>
<evidence type="ECO:0000313" key="2">
    <source>
        <dbReference type="Proteomes" id="UP000831701"/>
    </source>
</evidence>
<comment type="caution">
    <text evidence="1">The sequence shown here is derived from an EMBL/GenBank/DDBJ whole genome shotgun (WGS) entry which is preliminary data.</text>
</comment>
<proteinExistence type="predicted"/>
<gene>
    <name evidence="1" type="ORF">L3Q82_015950</name>
</gene>
<accession>A0ACB8VPI9</accession>
<dbReference type="Proteomes" id="UP000831701">
    <property type="component" value="Chromosome 19"/>
</dbReference>
<keyword evidence="2" id="KW-1185">Reference proteome</keyword>
<feature type="non-terminal residue" evidence="1">
    <location>
        <position position="167"/>
    </location>
</feature>
<dbReference type="EMBL" id="CM041549">
    <property type="protein sequence ID" value="KAI3357536.1"/>
    <property type="molecule type" value="Genomic_DNA"/>
</dbReference>
<reference evidence="1" key="1">
    <citation type="submission" date="2022-04" db="EMBL/GenBank/DDBJ databases">
        <title>Jade perch genome.</title>
        <authorList>
            <person name="Chao B."/>
        </authorList>
    </citation>
    <scope>NUCLEOTIDE SEQUENCE</scope>
    <source>
        <strain evidence="1">CB-2022</strain>
    </source>
</reference>
<evidence type="ECO:0000313" key="1">
    <source>
        <dbReference type="EMBL" id="KAI3357536.1"/>
    </source>
</evidence>
<protein>
    <submittedName>
        <fullName evidence="1">Uncharacterized protein</fullName>
    </submittedName>
</protein>